<dbReference type="Proteomes" id="UP001189429">
    <property type="component" value="Unassembled WGS sequence"/>
</dbReference>
<comment type="caution">
    <text evidence="1">The sequence shown here is derived from an EMBL/GenBank/DDBJ whole genome shotgun (WGS) entry which is preliminary data.</text>
</comment>
<dbReference type="EMBL" id="CAUYUJ010021402">
    <property type="protein sequence ID" value="CAK0904487.1"/>
    <property type="molecule type" value="Genomic_DNA"/>
</dbReference>
<gene>
    <name evidence="1" type="ORF">PCOR1329_LOCUS80482</name>
</gene>
<keyword evidence="2" id="KW-1185">Reference proteome</keyword>
<organism evidence="1 2">
    <name type="scientific">Prorocentrum cordatum</name>
    <dbReference type="NCBI Taxonomy" id="2364126"/>
    <lineage>
        <taxon>Eukaryota</taxon>
        <taxon>Sar</taxon>
        <taxon>Alveolata</taxon>
        <taxon>Dinophyceae</taxon>
        <taxon>Prorocentrales</taxon>
        <taxon>Prorocentraceae</taxon>
        <taxon>Prorocentrum</taxon>
    </lineage>
</organism>
<proteinExistence type="predicted"/>
<protein>
    <submittedName>
        <fullName evidence="1">Uncharacterized protein</fullName>
    </submittedName>
</protein>
<sequence length="314" mass="33067">MSSTTYVSAKKTGLANALNVSVSDVEITGFAITTHPDRRPAAVRQLSRDSHVTVTTSFTVEIVGSESAASLTAAISAMADTIEAETNAAMAASDWSTEPVITVAPTLTAPSVGAAGSTAGVTIAPTPVPVVIGASMAAVAATGDPHLQNIFGERFDLMQAGRHLLVQIPRGARTEASLLRVEAEAQRLGGSCADMYFQELNVTGRWADERQAGGLRYRAAEAVAEDPRWVQFGRVGLKVVRGRTLQGIPYLNVYAKHLNRAGFSVGGLLGEDDHSQEATAPEGCRHRRMSLLQREDGPSVAAVSSVERSWASLA</sequence>
<accession>A0ABN9XWM7</accession>
<reference evidence="1" key="1">
    <citation type="submission" date="2023-10" db="EMBL/GenBank/DDBJ databases">
        <authorList>
            <person name="Chen Y."/>
            <person name="Shah S."/>
            <person name="Dougan E. K."/>
            <person name="Thang M."/>
            <person name="Chan C."/>
        </authorList>
    </citation>
    <scope>NUCLEOTIDE SEQUENCE [LARGE SCALE GENOMIC DNA]</scope>
</reference>
<evidence type="ECO:0000313" key="1">
    <source>
        <dbReference type="EMBL" id="CAK0904487.1"/>
    </source>
</evidence>
<name>A0ABN9XWM7_9DINO</name>
<evidence type="ECO:0000313" key="2">
    <source>
        <dbReference type="Proteomes" id="UP001189429"/>
    </source>
</evidence>